<accession>A0ABN6SQD4</accession>
<dbReference type="EMBL" id="AP026830">
    <property type="protein sequence ID" value="BDR91955.1"/>
    <property type="molecule type" value="Genomic_DNA"/>
</dbReference>
<evidence type="ECO:0000313" key="1">
    <source>
        <dbReference type="EMBL" id="BDR91955.1"/>
    </source>
</evidence>
<dbReference type="Proteomes" id="UP001060771">
    <property type="component" value="Chromosome"/>
</dbReference>
<organism evidence="1 2">
    <name type="scientific">Vulcanisaeta souniana JCM 11219</name>
    <dbReference type="NCBI Taxonomy" id="1293586"/>
    <lineage>
        <taxon>Archaea</taxon>
        <taxon>Thermoproteota</taxon>
        <taxon>Thermoprotei</taxon>
        <taxon>Thermoproteales</taxon>
        <taxon>Thermoproteaceae</taxon>
        <taxon>Vulcanisaeta</taxon>
    </lineage>
</organism>
<sequence length="520" mass="55882">MIMGIRFNKLLFTVLILAIIAVASIIVLPTYKAFIGIKHAGGLTRGYPGVLQMIEPIPIPRGVEVFAVGPPGFIQGIVNAGIPQGIITLINTSNIINAPSQSVIAIDWTYLFNYTGNNMTITTGILKHLLINRDIIVIGISNVSQLITAELILAKAWAKAYNASAVAVPMPRYSINSMRYVLAVPIGSRALMIGPANTAGLNERLITALELLYGVISTMQNQVDPDDPCYAMASSLSAPTQQTTNVNNGYFFWYGQQTYSDSYGYETVDFCVEIGQNINEENGYYYIPGYEWNFIASTPAPGAYVSSLLSFTDQYASYMCTQGVMEPGVFTCSYRNTPVGWFSWAGDDPGPISPSTSTSVSYQVSIALGFSATGPTGQFGNAITEGYTVTDPPIEINLTAPHYTSAPNGGPVPNETWVLAPTNPTAAAQQNQLATEILGPMVIYPFLTTQINVPAGVQAVLYSGGGSSCNYESVIYDIQWFIFYPSPPNTQFQAINIGTSGPSMSSPSGFYVTAYTSSCP</sequence>
<proteinExistence type="predicted"/>
<dbReference type="RefSeq" id="WP_188602360.1">
    <property type="nucleotide sequence ID" value="NZ_AP026830.1"/>
</dbReference>
<reference evidence="2" key="1">
    <citation type="submission" date="2022-09" db="EMBL/GenBank/DDBJ databases">
        <title>Complete genome sequence of Vulcanisaeta souniana.</title>
        <authorList>
            <person name="Kato S."/>
            <person name="Itoh T."/>
            <person name="Ohkuma M."/>
        </authorList>
    </citation>
    <scope>NUCLEOTIDE SEQUENCE [LARGE SCALE GENOMIC DNA]</scope>
    <source>
        <strain evidence="2">JCM 11219</strain>
    </source>
</reference>
<gene>
    <name evidence="1" type="ORF">Vsou_10480</name>
</gene>
<evidence type="ECO:0000313" key="2">
    <source>
        <dbReference type="Proteomes" id="UP001060771"/>
    </source>
</evidence>
<dbReference type="GeneID" id="76206595"/>
<name>A0ABN6SQD4_9CREN</name>
<protein>
    <submittedName>
        <fullName evidence="1">Uncharacterized protein</fullName>
    </submittedName>
</protein>
<keyword evidence="2" id="KW-1185">Reference proteome</keyword>